<feature type="signal peptide" evidence="1">
    <location>
        <begin position="1"/>
        <end position="17"/>
    </location>
</feature>
<dbReference type="EMBL" id="MF167427">
    <property type="protein sequence ID" value="ASQ40384.1"/>
    <property type="molecule type" value="Genomic_DNA"/>
</dbReference>
<evidence type="ECO:0000313" key="2">
    <source>
        <dbReference type="EMBL" id="ASQ40384.1"/>
    </source>
</evidence>
<reference evidence="2" key="1">
    <citation type="submission" date="2017-05" db="EMBL/GenBank/DDBJ databases">
        <title>Plastid comparative genomics reveals ancient divergence between Glaucophyte genera.</title>
        <authorList>
            <person name="Figueroa-Martinez F.J."/>
            <person name="Jackson C."/>
            <person name="Reyes-Prieto A."/>
        </authorList>
    </citation>
    <scope>NUCLEOTIDE SEQUENCE</scope>
    <source>
        <strain evidence="2">SAG 4.97</strain>
    </source>
</reference>
<name>A0A3G1IWD9_9EUKA</name>
<evidence type="ECO:0008006" key="3">
    <source>
        <dbReference type="Google" id="ProtNLM"/>
    </source>
</evidence>
<evidence type="ECO:0000256" key="1">
    <source>
        <dbReference type="SAM" id="SignalP"/>
    </source>
</evidence>
<sequence>MLFNLFILLIYLFRVNTKFFKTYLGKIIDIFFF</sequence>
<keyword evidence="1" id="KW-0732">Signal</keyword>
<proteinExistence type="predicted"/>
<geneLocation type="plastid" evidence="2"/>
<feature type="chain" id="PRO_5017950134" description="Photosystem II protein I" evidence="1">
    <location>
        <begin position="18"/>
        <end position="33"/>
    </location>
</feature>
<accession>A0A3G1IWD9</accession>
<gene>
    <name evidence="2" type="primary">orf235</name>
</gene>
<keyword evidence="2" id="KW-0934">Plastid</keyword>
<dbReference type="AlphaFoldDB" id="A0A3G1IWD9"/>
<protein>
    <recommendedName>
        <fullName evidence="3">Photosystem II protein I</fullName>
    </recommendedName>
</protein>
<organism evidence="2">
    <name type="scientific">Cyanoptyche gloeocystis</name>
    <dbReference type="NCBI Taxonomy" id="77922"/>
    <lineage>
        <taxon>Eukaryota</taxon>
        <taxon>Glaucocystophyceae</taxon>
        <taxon>Glaucocystophyceae incertae sedis</taxon>
        <taxon>Cyanoptyche</taxon>
    </lineage>
</organism>